<name>A0ABS4JZJ2_9CLOT</name>
<reference evidence="1 2" key="1">
    <citation type="submission" date="2021-03" db="EMBL/GenBank/DDBJ databases">
        <title>Genomic Encyclopedia of Type Strains, Phase IV (KMG-IV): sequencing the most valuable type-strain genomes for metagenomic binning, comparative biology and taxonomic classification.</title>
        <authorList>
            <person name="Goeker M."/>
        </authorList>
    </citation>
    <scope>NUCLEOTIDE SEQUENCE [LARGE SCALE GENOMIC DNA]</scope>
    <source>
        <strain evidence="1 2">DSM 28650</strain>
    </source>
</reference>
<keyword evidence="2" id="KW-1185">Reference proteome</keyword>
<proteinExistence type="predicted"/>
<comment type="caution">
    <text evidence="1">The sequence shown here is derived from an EMBL/GenBank/DDBJ whole genome shotgun (WGS) entry which is preliminary data.</text>
</comment>
<gene>
    <name evidence="1" type="ORF">J2Z44_000202</name>
</gene>
<evidence type="ECO:0000313" key="1">
    <source>
        <dbReference type="EMBL" id="MBP2020421.1"/>
    </source>
</evidence>
<protein>
    <recommendedName>
        <fullName evidence="3">Holin</fullName>
    </recommendedName>
</protein>
<dbReference type="RefSeq" id="WP_021284361.1">
    <property type="nucleotide sequence ID" value="NZ_JAGGLL010000001.1"/>
</dbReference>
<dbReference type="Proteomes" id="UP001519308">
    <property type="component" value="Unassembled WGS sequence"/>
</dbReference>
<evidence type="ECO:0008006" key="3">
    <source>
        <dbReference type="Google" id="ProtNLM"/>
    </source>
</evidence>
<organism evidence="1 2">
    <name type="scientific">Clostridium punense</name>
    <dbReference type="NCBI Taxonomy" id="1054297"/>
    <lineage>
        <taxon>Bacteria</taxon>
        <taxon>Bacillati</taxon>
        <taxon>Bacillota</taxon>
        <taxon>Clostridia</taxon>
        <taxon>Eubacteriales</taxon>
        <taxon>Clostridiaceae</taxon>
        <taxon>Clostridium</taxon>
    </lineage>
</organism>
<accession>A0ABS4JZJ2</accession>
<evidence type="ECO:0000313" key="2">
    <source>
        <dbReference type="Proteomes" id="UP001519308"/>
    </source>
</evidence>
<sequence length="70" mass="8087">MVNNMRTEMKIGLLLIALSGVENIFFNTPEFIVGMTFALGITFEIIGGIKEESYQRLKQWKKSFWKVKEA</sequence>
<dbReference type="EMBL" id="JAGGLL010000001">
    <property type="protein sequence ID" value="MBP2020421.1"/>
    <property type="molecule type" value="Genomic_DNA"/>
</dbReference>